<dbReference type="Proteomes" id="UP000008963">
    <property type="component" value="Chromosome"/>
</dbReference>
<keyword evidence="6" id="KW-0560">Oxidoreductase</keyword>
<evidence type="ECO:0000256" key="9">
    <source>
        <dbReference type="PIRSR" id="PIRSR000294-2"/>
    </source>
</evidence>
<sequence length="429" mass="48406">MIFKVLLLIFASNSITLANTVLDQRLKSYIKTFQLKAVEKPAGLNEVKYLLGEKLFSDKLLSGNRNISCSTCHSPELGSGDGLPLPIGEGGHGEGKSRVAKNASQIIPRNSPPLYNLGHDDMEFMFWDGRVHYRSDWDVYTTPSEVLNGDYPERWDITEALGSALAAQALFPLLSHEEMRGRAGTNEIANAKTDEQAWKLLLERVLKVGEYRKLFKDSFPRAEEINIGHLANALAHFQKHRFAVYDTPWDNYLRGDQGAMSAKAKRGALVFFEGGMCIRCHNGTLLGGFAFAGVAAPQTGPGKDVKHNDEGRFLITKNAMDKYQFRVPPLRNISKTAPYFHSGSYQTLEDVIEHYRSGMKGIDNYNGRWLDQYLGENYPERLFVETNRYMNFKKKEMAHPVISGQVIRMSESQKAELLLFLKDSLNQRD</sequence>
<dbReference type="OrthoDB" id="9805202at2"/>
<keyword evidence="2 8" id="KW-0349">Heme</keyword>
<keyword evidence="3 9" id="KW-0479">Metal-binding</keyword>
<dbReference type="PROSITE" id="PS51007">
    <property type="entry name" value="CYTC"/>
    <property type="match status" value="1"/>
</dbReference>
<dbReference type="GO" id="GO:0042597">
    <property type="term" value="C:periplasmic space"/>
    <property type="evidence" value="ECO:0007669"/>
    <property type="project" value="UniProtKB-SubCell"/>
</dbReference>
<comment type="subcellular location">
    <subcellularLocation>
        <location evidence="1">Periplasm</location>
    </subcellularLocation>
</comment>
<evidence type="ECO:0000256" key="3">
    <source>
        <dbReference type="ARBA" id="ARBA00022723"/>
    </source>
</evidence>
<feature type="binding site" description="covalent" evidence="8">
    <location>
        <position position="280"/>
    </location>
    <ligand>
        <name>heme c</name>
        <dbReference type="ChEBI" id="CHEBI:61717"/>
        <label>2</label>
    </ligand>
</feature>
<feature type="chain" id="PRO_5003154479" evidence="10">
    <location>
        <begin position="19"/>
        <end position="429"/>
    </location>
</feature>
<feature type="binding site" description="covalent" evidence="8">
    <location>
        <position position="277"/>
    </location>
    <ligand>
        <name>heme c</name>
        <dbReference type="ChEBI" id="CHEBI:61717"/>
        <label>2</label>
    </ligand>
</feature>
<dbReference type="Pfam" id="PF03150">
    <property type="entry name" value="CCP_MauG"/>
    <property type="match status" value="1"/>
</dbReference>
<evidence type="ECO:0000313" key="13">
    <source>
        <dbReference type="Proteomes" id="UP000008963"/>
    </source>
</evidence>
<dbReference type="EMBL" id="FQ312005">
    <property type="protein sequence ID" value="CBW25775.1"/>
    <property type="molecule type" value="Genomic_DNA"/>
</dbReference>
<dbReference type="GO" id="GO:0046872">
    <property type="term" value="F:metal ion binding"/>
    <property type="evidence" value="ECO:0007669"/>
    <property type="project" value="UniProtKB-KW"/>
</dbReference>
<dbReference type="STRING" id="862908.BMS_0884"/>
<evidence type="ECO:0000256" key="10">
    <source>
        <dbReference type="SAM" id="SignalP"/>
    </source>
</evidence>
<proteinExistence type="predicted"/>
<dbReference type="PIRSF" id="PIRSF000294">
    <property type="entry name" value="Cytochrome-c_peroxidase"/>
    <property type="match status" value="1"/>
</dbReference>
<feature type="signal peptide" evidence="10">
    <location>
        <begin position="1"/>
        <end position="18"/>
    </location>
</feature>
<evidence type="ECO:0000256" key="2">
    <source>
        <dbReference type="ARBA" id="ARBA00022617"/>
    </source>
</evidence>
<accession>E1WX74</accession>
<evidence type="ECO:0000256" key="8">
    <source>
        <dbReference type="PIRSR" id="PIRSR000294-1"/>
    </source>
</evidence>
<evidence type="ECO:0000256" key="5">
    <source>
        <dbReference type="ARBA" id="ARBA00022764"/>
    </source>
</evidence>
<evidence type="ECO:0000313" key="12">
    <source>
        <dbReference type="EMBL" id="CBW25775.1"/>
    </source>
</evidence>
<feature type="binding site" description="covalent" evidence="8">
    <location>
        <position position="69"/>
    </location>
    <ligand>
        <name>heme c</name>
        <dbReference type="ChEBI" id="CHEBI:61717"/>
        <label>1</label>
    </ligand>
</feature>
<dbReference type="InterPro" id="IPR051395">
    <property type="entry name" value="Cytochrome_c_Peroxidase/MauG"/>
</dbReference>
<dbReference type="SUPFAM" id="SSF46626">
    <property type="entry name" value="Cytochrome c"/>
    <property type="match status" value="2"/>
</dbReference>
<evidence type="ECO:0000259" key="11">
    <source>
        <dbReference type="PROSITE" id="PS51007"/>
    </source>
</evidence>
<dbReference type="InterPro" id="IPR009056">
    <property type="entry name" value="Cyt_c-like_dom"/>
</dbReference>
<keyword evidence="13" id="KW-1185">Reference proteome</keyword>
<dbReference type="RefSeq" id="WP_014243560.1">
    <property type="nucleotide sequence ID" value="NC_016620.1"/>
</dbReference>
<dbReference type="InterPro" id="IPR026259">
    <property type="entry name" value="MauG/Cytc_peroxidase"/>
</dbReference>
<dbReference type="PANTHER" id="PTHR30600">
    <property type="entry name" value="CYTOCHROME C PEROXIDASE-RELATED"/>
    <property type="match status" value="1"/>
</dbReference>
<feature type="binding site" description="axial binding residue" evidence="9">
    <location>
        <position position="281"/>
    </location>
    <ligand>
        <name>heme c</name>
        <dbReference type="ChEBI" id="CHEBI:61717"/>
        <label>2</label>
    </ligand>
    <ligandPart>
        <name>Fe</name>
        <dbReference type="ChEBI" id="CHEBI:18248"/>
    </ligandPart>
</feature>
<comment type="PTM">
    <text evidence="8">Binds 2 heme groups per subunit.</text>
</comment>
<dbReference type="HOGENOM" id="CLU_034652_5_0_7"/>
<dbReference type="eggNOG" id="COG1858">
    <property type="taxonomic scope" value="Bacteria"/>
</dbReference>
<dbReference type="InterPro" id="IPR036909">
    <property type="entry name" value="Cyt_c-like_dom_sf"/>
</dbReference>
<reference evidence="13" key="1">
    <citation type="journal article" date="2013" name="ISME J.">
        <title>A small predatory core genome in the divergent marine Bacteriovorax marinus SJ and the terrestrial Bdellovibrio bacteriovorus.</title>
        <authorList>
            <person name="Crossman L.C."/>
            <person name="Chen H."/>
            <person name="Cerdeno-Tarraga A.M."/>
            <person name="Brooks K."/>
            <person name="Quail M.A."/>
            <person name="Pineiro S.A."/>
            <person name="Hobley L."/>
            <person name="Sockett R.E."/>
            <person name="Bentley S.D."/>
            <person name="Parkhill J."/>
            <person name="Williams H.N."/>
            <person name="Stine O.C."/>
        </authorList>
    </citation>
    <scope>NUCLEOTIDE SEQUENCE [LARGE SCALE GENOMIC DNA]</scope>
    <source>
        <strain evidence="13">ATCC BAA-682 / DSM 15412 / SJ</strain>
    </source>
</reference>
<dbReference type="InterPro" id="IPR004852">
    <property type="entry name" value="Di-haem_cyt_c_peroxidsae"/>
</dbReference>
<keyword evidence="4 10" id="KW-0732">Signal</keyword>
<dbReference type="PATRIC" id="fig|862908.3.peg.842"/>
<name>E1WX74_HALMS</name>
<gene>
    <name evidence="12" type="ordered locus">BMS_0884</name>
</gene>
<comment type="cofactor">
    <cofactor evidence="8">
        <name>heme</name>
        <dbReference type="ChEBI" id="CHEBI:30413"/>
    </cofactor>
    <text evidence="8">Binds 2 heme groups.</text>
</comment>
<dbReference type="Gene3D" id="1.10.760.10">
    <property type="entry name" value="Cytochrome c-like domain"/>
    <property type="match status" value="2"/>
</dbReference>
<dbReference type="GO" id="GO:0004130">
    <property type="term" value="F:cytochrome-c peroxidase activity"/>
    <property type="evidence" value="ECO:0007669"/>
    <property type="project" value="TreeGrafter"/>
</dbReference>
<dbReference type="KEGG" id="bmx:BMS_0884"/>
<dbReference type="GO" id="GO:0009055">
    <property type="term" value="F:electron transfer activity"/>
    <property type="evidence" value="ECO:0007669"/>
    <property type="project" value="InterPro"/>
</dbReference>
<evidence type="ECO:0000256" key="7">
    <source>
        <dbReference type="ARBA" id="ARBA00023004"/>
    </source>
</evidence>
<keyword evidence="12" id="KW-0575">Peroxidase</keyword>
<evidence type="ECO:0000256" key="6">
    <source>
        <dbReference type="ARBA" id="ARBA00023002"/>
    </source>
</evidence>
<feature type="domain" description="Cytochrome c" evidence="11">
    <location>
        <begin position="262"/>
        <end position="425"/>
    </location>
</feature>
<protein>
    <submittedName>
        <fullName evidence="12">Cytochrome C551 peroxidase</fullName>
    </submittedName>
</protein>
<keyword evidence="7 9" id="KW-0408">Iron</keyword>
<keyword evidence="5" id="KW-0574">Periplasm</keyword>
<feature type="binding site" description="covalent" evidence="8">
    <location>
        <position position="72"/>
    </location>
    <ligand>
        <name>heme c</name>
        <dbReference type="ChEBI" id="CHEBI:61717"/>
        <label>1</label>
    </ligand>
</feature>
<dbReference type="GO" id="GO:0020037">
    <property type="term" value="F:heme binding"/>
    <property type="evidence" value="ECO:0007669"/>
    <property type="project" value="InterPro"/>
</dbReference>
<evidence type="ECO:0000256" key="1">
    <source>
        <dbReference type="ARBA" id="ARBA00004418"/>
    </source>
</evidence>
<evidence type="ECO:0000256" key="4">
    <source>
        <dbReference type="ARBA" id="ARBA00022729"/>
    </source>
</evidence>
<organism evidence="12 13">
    <name type="scientific">Halobacteriovorax marinus (strain ATCC BAA-682 / DSM 15412 / SJ)</name>
    <name type="common">Bacteriovorax marinus</name>
    <dbReference type="NCBI Taxonomy" id="862908"/>
    <lineage>
        <taxon>Bacteria</taxon>
        <taxon>Pseudomonadati</taxon>
        <taxon>Bdellovibrionota</taxon>
        <taxon>Bacteriovoracia</taxon>
        <taxon>Bacteriovoracales</taxon>
        <taxon>Halobacteriovoraceae</taxon>
        <taxon>Halobacteriovorax</taxon>
    </lineage>
</organism>
<dbReference type="AlphaFoldDB" id="E1WX74"/>
<feature type="binding site" description="axial binding residue" evidence="9">
    <location>
        <position position="73"/>
    </location>
    <ligand>
        <name>heme c</name>
        <dbReference type="ChEBI" id="CHEBI:61717"/>
        <label>1</label>
    </ligand>
    <ligandPart>
        <name>Fe</name>
        <dbReference type="ChEBI" id="CHEBI:18248"/>
    </ligandPart>
</feature>